<feature type="compositionally biased region" description="Polar residues" evidence="7">
    <location>
        <begin position="580"/>
        <end position="601"/>
    </location>
</feature>
<dbReference type="FunCoup" id="D2V3X7">
    <property type="interactions" value="206"/>
</dbReference>
<feature type="transmembrane region" description="Helical" evidence="8">
    <location>
        <begin position="432"/>
        <end position="455"/>
    </location>
</feature>
<evidence type="ECO:0000256" key="8">
    <source>
        <dbReference type="SAM" id="Phobius"/>
    </source>
</evidence>
<sequence>MKITFFGYALGTIGGGLGSAITAFFPSSNSNSSVVNNQTTTSQFYDTFSYGINSPKEHWFNNAIEPLFPTQNIENLHCIFSTGSKSLKLVENLQLEKIKKLQNCFKNSKNLQFSNFMAFTATASNATTSNSTTNATTTFDLGTSIMQGLYSASIFIGGLFGCMFAMASGPLLGRKISILLCCIISVIGSVGGAASFTWASLIVFRCILGFGAGIEFVCSVATAVCSVYCAELMPYAKYQGVLGAMFNMGISLGTTAGYVFGAIFVRSSEMWRAVHAFDNLFVIPLFFIVLFVIPESPMFIHGGNHQQHGETSKENSKGKELVETTAKYTKESIPEKEIEKAEKKQSTMSTLAAFKRLFCSKAIRGTILACFGCFALEWTGIQSATMFLPSLIESAGVSDPLNQQLASFGIAVWQIFCIFPTIFLIDRLGRKPIIIFGFTLSLIMDLACGFIFQFGQDGSDYKIILCILFICLYLIGFHCGIGSLGYILAHEVFNGENEKVIVIGTSMATLIMWSTTIVLSLFFIPVVTLTNQAVPWFIFAGISLIGLFLYIFLLQETSPTVLAKRAEKKMKNPKPEPEGISTSDLAKSTNSDEINNVALNQ</sequence>
<dbReference type="OrthoDB" id="4142200at2759"/>
<protein>
    <submittedName>
        <fullName evidence="10">Sugar transporter</fullName>
    </submittedName>
</protein>
<dbReference type="PANTHER" id="PTHR48020">
    <property type="entry name" value="PROTON MYO-INOSITOL COTRANSPORTER"/>
    <property type="match status" value="1"/>
</dbReference>
<dbReference type="eggNOG" id="KOG0254">
    <property type="taxonomic scope" value="Eukaryota"/>
</dbReference>
<keyword evidence="5 8" id="KW-1133">Transmembrane helix</keyword>
<feature type="transmembrane region" description="Helical" evidence="8">
    <location>
        <begin position="365"/>
        <end position="385"/>
    </location>
</feature>
<dbReference type="Proteomes" id="UP000006671">
    <property type="component" value="Unassembled WGS sequence"/>
</dbReference>
<keyword evidence="6 8" id="KW-0472">Membrane</keyword>
<keyword evidence="10" id="KW-0762">Sugar transport</keyword>
<accession>D2V3X7</accession>
<feature type="region of interest" description="Disordered" evidence="7">
    <location>
        <begin position="566"/>
        <end position="601"/>
    </location>
</feature>
<organism evidence="11">
    <name type="scientific">Naegleria gruberi</name>
    <name type="common">Amoeba</name>
    <dbReference type="NCBI Taxonomy" id="5762"/>
    <lineage>
        <taxon>Eukaryota</taxon>
        <taxon>Discoba</taxon>
        <taxon>Heterolobosea</taxon>
        <taxon>Tetramitia</taxon>
        <taxon>Eutetramitia</taxon>
        <taxon>Vahlkampfiidae</taxon>
        <taxon>Naegleria</taxon>
    </lineage>
</organism>
<name>D2V3X7_NAEGR</name>
<feature type="transmembrane region" description="Helical" evidence="8">
    <location>
        <begin position="500"/>
        <end position="524"/>
    </location>
</feature>
<keyword evidence="11" id="KW-1185">Reference proteome</keyword>
<comment type="similarity">
    <text evidence="2">Belongs to the major facilitator superfamily. Sugar transporter (TC 2.A.1.1) family.</text>
</comment>
<dbReference type="RefSeq" id="XP_002681170.1">
    <property type="nucleotide sequence ID" value="XM_002681124.1"/>
</dbReference>
<keyword evidence="3" id="KW-0813">Transport</keyword>
<feature type="transmembrane region" description="Helical" evidence="8">
    <location>
        <begin position="5"/>
        <end position="25"/>
    </location>
</feature>
<evidence type="ECO:0000256" key="2">
    <source>
        <dbReference type="ARBA" id="ARBA00010992"/>
    </source>
</evidence>
<dbReference type="KEGG" id="ngr:NAEGRDRAFT_78460"/>
<feature type="transmembrane region" description="Helical" evidence="8">
    <location>
        <begin position="241"/>
        <end position="264"/>
    </location>
</feature>
<feature type="transmembrane region" description="Helical" evidence="8">
    <location>
        <begin position="536"/>
        <end position="554"/>
    </location>
</feature>
<feature type="transmembrane region" description="Helical" evidence="8">
    <location>
        <begin position="461"/>
        <end position="488"/>
    </location>
</feature>
<feature type="transmembrane region" description="Helical" evidence="8">
    <location>
        <begin position="178"/>
        <end position="201"/>
    </location>
</feature>
<dbReference type="GO" id="GO:0022857">
    <property type="term" value="F:transmembrane transporter activity"/>
    <property type="evidence" value="ECO:0007669"/>
    <property type="project" value="InterPro"/>
</dbReference>
<dbReference type="EMBL" id="GG738851">
    <property type="protein sequence ID" value="EFC48426.1"/>
    <property type="molecule type" value="Genomic_DNA"/>
</dbReference>
<evidence type="ECO:0000256" key="3">
    <source>
        <dbReference type="ARBA" id="ARBA00022448"/>
    </source>
</evidence>
<gene>
    <name evidence="10" type="ORF">NAEGRDRAFT_78460</name>
</gene>
<evidence type="ECO:0000256" key="4">
    <source>
        <dbReference type="ARBA" id="ARBA00022692"/>
    </source>
</evidence>
<dbReference type="VEuPathDB" id="AmoebaDB:NAEGRDRAFT_78460"/>
<evidence type="ECO:0000313" key="10">
    <source>
        <dbReference type="EMBL" id="EFC48426.1"/>
    </source>
</evidence>
<dbReference type="Gene3D" id="1.20.1250.20">
    <property type="entry name" value="MFS general substrate transporter like domains"/>
    <property type="match status" value="1"/>
</dbReference>
<dbReference type="InterPro" id="IPR020846">
    <property type="entry name" value="MFS_dom"/>
</dbReference>
<dbReference type="SUPFAM" id="SSF103473">
    <property type="entry name" value="MFS general substrate transporter"/>
    <property type="match status" value="1"/>
</dbReference>
<feature type="transmembrane region" description="Helical" evidence="8">
    <location>
        <begin position="148"/>
        <end position="166"/>
    </location>
</feature>
<evidence type="ECO:0000256" key="6">
    <source>
        <dbReference type="ARBA" id="ARBA00023136"/>
    </source>
</evidence>
<dbReference type="InterPro" id="IPR005829">
    <property type="entry name" value="Sugar_transporter_CS"/>
</dbReference>
<dbReference type="PANTHER" id="PTHR48020:SF12">
    <property type="entry name" value="PROTON MYO-INOSITOL COTRANSPORTER"/>
    <property type="match status" value="1"/>
</dbReference>
<dbReference type="AlphaFoldDB" id="D2V3X7"/>
<evidence type="ECO:0000256" key="1">
    <source>
        <dbReference type="ARBA" id="ARBA00004141"/>
    </source>
</evidence>
<dbReference type="GeneID" id="8849736"/>
<evidence type="ECO:0000313" key="11">
    <source>
        <dbReference type="Proteomes" id="UP000006671"/>
    </source>
</evidence>
<feature type="transmembrane region" description="Helical" evidence="8">
    <location>
        <begin position="276"/>
        <end position="293"/>
    </location>
</feature>
<dbReference type="PROSITE" id="PS00216">
    <property type="entry name" value="SUGAR_TRANSPORT_1"/>
    <property type="match status" value="1"/>
</dbReference>
<keyword evidence="4 8" id="KW-0812">Transmembrane</keyword>
<dbReference type="InterPro" id="IPR050814">
    <property type="entry name" value="Myo-inositol_Transporter"/>
</dbReference>
<dbReference type="GO" id="GO:0016020">
    <property type="term" value="C:membrane"/>
    <property type="evidence" value="ECO:0007669"/>
    <property type="project" value="UniProtKB-SubCell"/>
</dbReference>
<reference evidence="10 11" key="1">
    <citation type="journal article" date="2010" name="Cell">
        <title>The genome of Naegleria gruberi illuminates early eukaryotic versatility.</title>
        <authorList>
            <person name="Fritz-Laylin L.K."/>
            <person name="Prochnik S.E."/>
            <person name="Ginger M.L."/>
            <person name="Dacks J.B."/>
            <person name="Carpenter M.L."/>
            <person name="Field M.C."/>
            <person name="Kuo A."/>
            <person name="Paredez A."/>
            <person name="Chapman J."/>
            <person name="Pham J."/>
            <person name="Shu S."/>
            <person name="Neupane R."/>
            <person name="Cipriano M."/>
            <person name="Mancuso J."/>
            <person name="Tu H."/>
            <person name="Salamov A."/>
            <person name="Lindquist E."/>
            <person name="Shapiro H."/>
            <person name="Lucas S."/>
            <person name="Grigoriev I.V."/>
            <person name="Cande W.Z."/>
            <person name="Fulton C."/>
            <person name="Rokhsar D.S."/>
            <person name="Dawson S.C."/>
        </authorList>
    </citation>
    <scope>NUCLEOTIDE SEQUENCE [LARGE SCALE GENOMIC DNA]</scope>
    <source>
        <strain evidence="10 11">NEG-M</strain>
    </source>
</reference>
<dbReference type="InParanoid" id="D2V3X7"/>
<dbReference type="InterPro" id="IPR036259">
    <property type="entry name" value="MFS_trans_sf"/>
</dbReference>
<proteinExistence type="inferred from homology"/>
<feature type="transmembrane region" description="Helical" evidence="8">
    <location>
        <begin position="207"/>
        <end position="229"/>
    </location>
</feature>
<feature type="transmembrane region" description="Helical" evidence="8">
    <location>
        <begin position="405"/>
        <end position="425"/>
    </location>
</feature>
<comment type="subcellular location">
    <subcellularLocation>
        <location evidence="1">Membrane</location>
        <topology evidence="1">Multi-pass membrane protein</topology>
    </subcellularLocation>
</comment>
<dbReference type="Pfam" id="PF00083">
    <property type="entry name" value="Sugar_tr"/>
    <property type="match status" value="1"/>
</dbReference>
<evidence type="ECO:0000256" key="5">
    <source>
        <dbReference type="ARBA" id="ARBA00022989"/>
    </source>
</evidence>
<dbReference type="PROSITE" id="PS50850">
    <property type="entry name" value="MFS"/>
    <property type="match status" value="1"/>
</dbReference>
<evidence type="ECO:0000256" key="7">
    <source>
        <dbReference type="SAM" id="MobiDB-lite"/>
    </source>
</evidence>
<feature type="domain" description="Major facilitator superfamily (MFS) profile" evidence="9">
    <location>
        <begin position="110"/>
        <end position="558"/>
    </location>
</feature>
<dbReference type="InterPro" id="IPR005828">
    <property type="entry name" value="MFS_sugar_transport-like"/>
</dbReference>
<evidence type="ECO:0000259" key="9">
    <source>
        <dbReference type="PROSITE" id="PS50850"/>
    </source>
</evidence>